<comment type="catalytic activity">
    <reaction evidence="9 10">
        <text>a 2'-deoxyribonucleoside 5'-diphosphate + [thioredoxin]-disulfide + H2O = a ribonucleoside 5'-diphosphate + [thioredoxin]-dithiol</text>
        <dbReference type="Rhea" id="RHEA:23252"/>
        <dbReference type="Rhea" id="RHEA-COMP:10698"/>
        <dbReference type="Rhea" id="RHEA-COMP:10700"/>
        <dbReference type="ChEBI" id="CHEBI:15377"/>
        <dbReference type="ChEBI" id="CHEBI:29950"/>
        <dbReference type="ChEBI" id="CHEBI:50058"/>
        <dbReference type="ChEBI" id="CHEBI:57930"/>
        <dbReference type="ChEBI" id="CHEBI:73316"/>
        <dbReference type="EC" id="1.17.4.1"/>
    </reaction>
</comment>
<dbReference type="FunFam" id="1.10.1650.20:FF:000002">
    <property type="entry name" value="Ribonucleoside-diphosphate reductase"/>
    <property type="match status" value="1"/>
</dbReference>
<dbReference type="PANTHER" id="PTHR11573">
    <property type="entry name" value="RIBONUCLEOSIDE-DIPHOSPHATE REDUCTASE LARGE CHAIN"/>
    <property type="match status" value="1"/>
</dbReference>
<keyword evidence="4" id="KW-0547">Nucleotide-binding</keyword>
<dbReference type="InterPro" id="IPR039718">
    <property type="entry name" value="Rrm1"/>
</dbReference>
<dbReference type="Gene3D" id="1.10.1650.20">
    <property type="match status" value="1"/>
</dbReference>
<dbReference type="Pfam" id="PF02867">
    <property type="entry name" value="Ribonuc_red_lgC"/>
    <property type="match status" value="1"/>
</dbReference>
<dbReference type="Pfam" id="PF00317">
    <property type="entry name" value="Ribonuc_red_lgN"/>
    <property type="match status" value="1"/>
</dbReference>
<name>A0A2H4J164_9CAUD</name>
<evidence type="ECO:0000256" key="2">
    <source>
        <dbReference type="ARBA" id="ARBA00012274"/>
    </source>
</evidence>
<evidence type="ECO:0000313" key="12">
    <source>
        <dbReference type="EMBL" id="ASN68069.1"/>
    </source>
</evidence>
<evidence type="ECO:0000256" key="9">
    <source>
        <dbReference type="ARBA" id="ARBA00047754"/>
    </source>
</evidence>
<dbReference type="InterPro" id="IPR013554">
    <property type="entry name" value="RNR_N"/>
</dbReference>
<keyword evidence="7 10" id="KW-0215">Deoxyribonucleotide synthesis</keyword>
<accession>A0A2H4J164</accession>
<sequence length="694" mass="79327">MRYYELNNEVMQRDANGTLQFDKDKEATRAYFLDYVNKNTVFFHSLREKLDYLIENDYYERELFDQYTFDEIKAVYKYAYAFKFRFPSFMAAYKFYEDYALRTNDKERILERYEDRVAVNALFFAKGDGAKALEYVDSIMFDYQPATPTFMNIGRKRRGELVSCFQTEVGDSLNDINMAESTAKQLSKMGGGVSLNLSNLRAKGEAIKDIANVGKGVVGVMKMLDHGFRYANQLGQRNGSGAVYLNVFHADIFDFLETKKISADEDVRAKTLNIGVVIPDKFMQLARDNKPMYLFYPHTIYQAYGKRFADINITEMYDELVANPKVRKDKISARLLQEKISALKFESGYPYEMYEDRVNDAHPLSGKVKMSNLCTEILQQTTQSTFHDYEERDKDEIGLGVSCNLGSLDIKNTMNRKTLSTAVPLAVDALTVVSDATSVVNAPDIRRANEEMHSIGLGAMNLHGYLTSVGIVFESALAIEFADVYFAAVNYYSIKRSMEIAKERGETFVGFADSTYADGSYFADYIANEQLPKDAYITELFEGQSLPTTQDWAELMADVMQYGLYNAYRLAIAPNGSTSYLRSATSGVMPIMERIEERTYEDSKTYYPMPGLSTKTWFYYKEAYDMDMFKVIDLVATIQKHVDQGISFTLFLRDTMTTRDVSRMSLYAHHKGIKTLYYARTKDTSADMCIACQV</sequence>
<dbReference type="CDD" id="cd01679">
    <property type="entry name" value="RNR_I"/>
    <property type="match status" value="1"/>
</dbReference>
<organism evidence="12">
    <name type="scientific">uncultured Caudovirales phage</name>
    <dbReference type="NCBI Taxonomy" id="2100421"/>
    <lineage>
        <taxon>Viruses</taxon>
        <taxon>Duplodnaviria</taxon>
        <taxon>Heunggongvirae</taxon>
        <taxon>Uroviricota</taxon>
        <taxon>Caudoviricetes</taxon>
        <taxon>Peduoviridae</taxon>
        <taxon>Maltschvirus</taxon>
        <taxon>Maltschvirus maltsch</taxon>
    </lineage>
</organism>
<dbReference type="GO" id="GO:1990204">
    <property type="term" value="C:oxidoreductase complex"/>
    <property type="evidence" value="ECO:0007669"/>
    <property type="project" value="UniProtKB-ARBA"/>
</dbReference>
<dbReference type="NCBIfam" id="TIGR02506">
    <property type="entry name" value="NrdE_NrdA"/>
    <property type="match status" value="1"/>
</dbReference>
<evidence type="ECO:0000256" key="6">
    <source>
        <dbReference type="ARBA" id="ARBA00023002"/>
    </source>
</evidence>
<proteinExistence type="inferred from homology"/>
<dbReference type="Pfam" id="PF08343">
    <property type="entry name" value="RNR_N"/>
    <property type="match status" value="1"/>
</dbReference>
<feature type="domain" description="Ribonucleotide reductase large subunit" evidence="11">
    <location>
        <begin position="552"/>
        <end position="574"/>
    </location>
</feature>
<evidence type="ECO:0000256" key="7">
    <source>
        <dbReference type="ARBA" id="ARBA00023116"/>
    </source>
</evidence>
<dbReference type="InterPro" id="IPR026459">
    <property type="entry name" value="RNR_1b_NrdE"/>
</dbReference>
<dbReference type="PROSITE" id="PS00089">
    <property type="entry name" value="RIBORED_LARGE"/>
    <property type="match status" value="1"/>
</dbReference>
<dbReference type="InterPro" id="IPR008926">
    <property type="entry name" value="RNR_R1-su_N"/>
</dbReference>
<gene>
    <name evidence="12" type="ORF">8F11_34</name>
</gene>
<evidence type="ECO:0000256" key="8">
    <source>
        <dbReference type="ARBA" id="ARBA00023157"/>
    </source>
</evidence>
<dbReference type="GO" id="GO:0005524">
    <property type="term" value="F:ATP binding"/>
    <property type="evidence" value="ECO:0007669"/>
    <property type="project" value="UniProtKB-KW"/>
</dbReference>
<evidence type="ECO:0000256" key="10">
    <source>
        <dbReference type="RuleBase" id="RU003410"/>
    </source>
</evidence>
<keyword evidence="5" id="KW-0067">ATP-binding</keyword>
<reference evidence="12" key="1">
    <citation type="submission" date="2017-06" db="EMBL/GenBank/DDBJ databases">
        <title>Novel phages from South African skin metaviromes.</title>
        <authorList>
            <person name="van Zyl L.J."/>
            <person name="Abrahams Y."/>
            <person name="Stander E.A."/>
            <person name="Kirby B.M."/>
            <person name="Clavaud C."/>
            <person name="Farcet C."/>
            <person name="Breton L."/>
            <person name="Trindade M.I."/>
        </authorList>
    </citation>
    <scope>NUCLEOTIDE SEQUENCE</scope>
</reference>
<dbReference type="Gene3D" id="3.20.70.20">
    <property type="match status" value="1"/>
</dbReference>
<dbReference type="SUPFAM" id="SSF48168">
    <property type="entry name" value="R1 subunit of ribonucleotide reductase, N-terminal domain"/>
    <property type="match status" value="1"/>
</dbReference>
<evidence type="ECO:0000256" key="1">
    <source>
        <dbReference type="ARBA" id="ARBA00010406"/>
    </source>
</evidence>
<evidence type="ECO:0000256" key="3">
    <source>
        <dbReference type="ARBA" id="ARBA00022533"/>
    </source>
</evidence>
<keyword evidence="6 10" id="KW-0560">Oxidoreductase</keyword>
<dbReference type="NCBIfam" id="TIGR04170">
    <property type="entry name" value="RNR_1b_NrdE"/>
    <property type="match status" value="1"/>
</dbReference>
<protein>
    <recommendedName>
        <fullName evidence="2 10">Ribonucleoside-diphosphate reductase</fullName>
        <ecNumber evidence="2 10">1.17.4.1</ecNumber>
    </recommendedName>
</protein>
<dbReference type="GO" id="GO:0004748">
    <property type="term" value="F:ribonucleoside-diphosphate reductase activity, thioredoxin disulfide as acceptor"/>
    <property type="evidence" value="ECO:0007669"/>
    <property type="project" value="UniProtKB-EC"/>
</dbReference>
<dbReference type="InterPro" id="IPR013346">
    <property type="entry name" value="NrdE_NrdA_C"/>
</dbReference>
<dbReference type="InterPro" id="IPR013509">
    <property type="entry name" value="RNR_lsu_N"/>
</dbReference>
<dbReference type="InterPro" id="IPR000788">
    <property type="entry name" value="RNR_lg_C"/>
</dbReference>
<dbReference type="PANTHER" id="PTHR11573:SF30">
    <property type="entry name" value="RIBONUCLEOSIDE-DIPHOSPHATE REDUCTASE 2 SUBUNIT ALPHA"/>
    <property type="match status" value="1"/>
</dbReference>
<dbReference type="EC" id="1.17.4.1" evidence="2 10"/>
<keyword evidence="3" id="KW-0021">Allosteric enzyme</keyword>
<dbReference type="EMBL" id="MF417871">
    <property type="protein sequence ID" value="ASN68069.1"/>
    <property type="molecule type" value="Genomic_DNA"/>
</dbReference>
<dbReference type="PRINTS" id="PR01183">
    <property type="entry name" value="RIBORDTASEM1"/>
</dbReference>
<comment type="similarity">
    <text evidence="1 10">Belongs to the ribonucleoside diphosphate reductase large chain family.</text>
</comment>
<dbReference type="SUPFAM" id="SSF51998">
    <property type="entry name" value="PFL-like glycyl radical enzymes"/>
    <property type="match status" value="1"/>
</dbReference>
<dbReference type="GO" id="GO:0009263">
    <property type="term" value="P:deoxyribonucleotide biosynthetic process"/>
    <property type="evidence" value="ECO:0007669"/>
    <property type="project" value="UniProtKB-KW"/>
</dbReference>
<comment type="function">
    <text evidence="10">Provides the precursors necessary for DNA synthesis. Catalyzes the biosynthesis of deoxyribonucleotides from the corresponding ribonucleotides.</text>
</comment>
<evidence type="ECO:0000259" key="11">
    <source>
        <dbReference type="PROSITE" id="PS00089"/>
    </source>
</evidence>
<evidence type="ECO:0000256" key="5">
    <source>
        <dbReference type="ARBA" id="ARBA00022840"/>
    </source>
</evidence>
<keyword evidence="8" id="KW-1015">Disulfide bond</keyword>
<evidence type="ECO:0000256" key="4">
    <source>
        <dbReference type="ARBA" id="ARBA00022741"/>
    </source>
</evidence>
<dbReference type="UniPathway" id="UPA00326"/>